<dbReference type="Proteomes" id="UP001139451">
    <property type="component" value="Unassembled WGS sequence"/>
</dbReference>
<dbReference type="GO" id="GO:0016491">
    <property type="term" value="F:oxidoreductase activity"/>
    <property type="evidence" value="ECO:0007669"/>
    <property type="project" value="UniProtKB-KW"/>
</dbReference>
<dbReference type="Pfam" id="PF13561">
    <property type="entry name" value="adh_short_C2"/>
    <property type="match status" value="1"/>
</dbReference>
<comment type="caution">
    <text evidence="3">The sequence shown here is derived from an EMBL/GenBank/DDBJ whole genome shotgun (WGS) entry which is preliminary data.</text>
</comment>
<dbReference type="RefSeq" id="WP_254292451.1">
    <property type="nucleotide sequence ID" value="NZ_JAMLDX010000004.1"/>
</dbReference>
<dbReference type="PRINTS" id="PR00080">
    <property type="entry name" value="SDRFAMILY"/>
</dbReference>
<dbReference type="InterPro" id="IPR002347">
    <property type="entry name" value="SDR_fam"/>
</dbReference>
<reference evidence="3" key="1">
    <citation type="submission" date="2022-05" db="EMBL/GenBank/DDBJ databases">
        <title>Sphingomonas sp. strain MG17 Genome sequencing and assembly.</title>
        <authorList>
            <person name="Kim I."/>
        </authorList>
    </citation>
    <scope>NUCLEOTIDE SEQUENCE</scope>
    <source>
        <strain evidence="3">MG17</strain>
    </source>
</reference>
<dbReference type="SUPFAM" id="SSF51735">
    <property type="entry name" value="NAD(P)-binding Rossmann-fold domains"/>
    <property type="match status" value="1"/>
</dbReference>
<dbReference type="Gene3D" id="3.40.50.720">
    <property type="entry name" value="NAD(P)-binding Rossmann-like Domain"/>
    <property type="match status" value="1"/>
</dbReference>
<protein>
    <submittedName>
        <fullName evidence="3">SDR family oxidoreductase</fullName>
    </submittedName>
</protein>
<accession>A0A9X2KL69</accession>
<name>A0A9X2KL69_9SPHN</name>
<keyword evidence="2" id="KW-0560">Oxidoreductase</keyword>
<comment type="similarity">
    <text evidence="1">Belongs to the short-chain dehydrogenases/reductases (SDR) family.</text>
</comment>
<dbReference type="PROSITE" id="PS00061">
    <property type="entry name" value="ADH_SHORT"/>
    <property type="match status" value="1"/>
</dbReference>
<proteinExistence type="inferred from homology"/>
<dbReference type="PANTHER" id="PTHR24321">
    <property type="entry name" value="DEHYDROGENASES, SHORT CHAIN"/>
    <property type="match status" value="1"/>
</dbReference>
<sequence length="279" mass="28959">MQDYGLGSKVVCVTGGASGIGLAAVKALLADGAKVAILDLQREQIDRALSDLADEDAQRASRLLGIAVDIRDAGALKKAADEIESKLGPVFGIIASAGISGAGKSEHLPEDEFVNVMSVNVIGMFLCCREFGARMIARGQGSIVAIGSIDGLGGQPGRTHYVTSKFAVTGMTKNLALEWGRHGVRVNCIAPTFVDTPMLRRNVPAAFVDGVVADRTPMGRMARAEEIASVAIVFLTDAMTFVTGTILPVDGGLSAGFVTAHNGADLSSNRLLEAGAYQA</sequence>
<organism evidence="3 4">
    <name type="scientific">Sphingomonas tagetis</name>
    <dbReference type="NCBI Taxonomy" id="2949092"/>
    <lineage>
        <taxon>Bacteria</taxon>
        <taxon>Pseudomonadati</taxon>
        <taxon>Pseudomonadota</taxon>
        <taxon>Alphaproteobacteria</taxon>
        <taxon>Sphingomonadales</taxon>
        <taxon>Sphingomonadaceae</taxon>
        <taxon>Sphingomonas</taxon>
    </lineage>
</organism>
<dbReference type="FunFam" id="3.40.50.720:FF:000084">
    <property type="entry name" value="Short-chain dehydrogenase reductase"/>
    <property type="match status" value="1"/>
</dbReference>
<dbReference type="InterPro" id="IPR036291">
    <property type="entry name" value="NAD(P)-bd_dom_sf"/>
</dbReference>
<dbReference type="InterPro" id="IPR020904">
    <property type="entry name" value="Sc_DH/Rdtase_CS"/>
</dbReference>
<evidence type="ECO:0000313" key="4">
    <source>
        <dbReference type="Proteomes" id="UP001139451"/>
    </source>
</evidence>
<dbReference type="PRINTS" id="PR00081">
    <property type="entry name" value="GDHRDH"/>
</dbReference>
<evidence type="ECO:0000256" key="2">
    <source>
        <dbReference type="ARBA" id="ARBA00023002"/>
    </source>
</evidence>
<evidence type="ECO:0000256" key="1">
    <source>
        <dbReference type="ARBA" id="ARBA00006484"/>
    </source>
</evidence>
<dbReference type="AlphaFoldDB" id="A0A9X2KL69"/>
<dbReference type="CDD" id="cd05233">
    <property type="entry name" value="SDR_c"/>
    <property type="match status" value="1"/>
</dbReference>
<dbReference type="EMBL" id="JAMLDX010000004">
    <property type="protein sequence ID" value="MCP3730332.1"/>
    <property type="molecule type" value="Genomic_DNA"/>
</dbReference>
<gene>
    <name evidence="3" type="ORF">M9978_07805</name>
</gene>
<dbReference type="PANTHER" id="PTHR24321:SF8">
    <property type="entry name" value="ESTRADIOL 17-BETA-DEHYDROGENASE 8-RELATED"/>
    <property type="match status" value="1"/>
</dbReference>
<evidence type="ECO:0000313" key="3">
    <source>
        <dbReference type="EMBL" id="MCP3730332.1"/>
    </source>
</evidence>
<keyword evidence="4" id="KW-1185">Reference proteome</keyword>